<dbReference type="HOGENOM" id="CLU_1359628_0_0_6"/>
<dbReference type="SUPFAM" id="SSF53474">
    <property type="entry name" value="alpha/beta-Hydrolases"/>
    <property type="match status" value="1"/>
</dbReference>
<evidence type="ECO:0000259" key="1">
    <source>
        <dbReference type="Pfam" id="PF00561"/>
    </source>
</evidence>
<protein>
    <submittedName>
        <fullName evidence="2">Alpha/beta fold family hydrolase</fullName>
    </submittedName>
</protein>
<dbReference type="GO" id="GO:0016787">
    <property type="term" value="F:hydrolase activity"/>
    <property type="evidence" value="ECO:0007669"/>
    <property type="project" value="UniProtKB-KW"/>
</dbReference>
<evidence type="ECO:0000313" key="3">
    <source>
        <dbReference type="Proteomes" id="UP000000466"/>
    </source>
</evidence>
<dbReference type="eggNOG" id="COG2267">
    <property type="taxonomic scope" value="Bacteria"/>
</dbReference>
<keyword evidence="3" id="KW-1185">Reference proteome</keyword>
<keyword evidence="2" id="KW-0378">Hydrolase</keyword>
<dbReference type="RefSeq" id="WP_016389198.1">
    <property type="nucleotide sequence ID" value="NC_018868.3"/>
</dbReference>
<dbReference type="AlphaFoldDB" id="R9S536"/>
<accession>R9S536</accession>
<name>R9S536_SIMAS</name>
<dbReference type="KEGG" id="saga:M5M_03217"/>
<dbReference type="Pfam" id="PF00561">
    <property type="entry name" value="Abhydrolase_1"/>
    <property type="match status" value="1"/>
</dbReference>
<dbReference type="STRING" id="1117647.M5M_03217"/>
<dbReference type="InterPro" id="IPR029058">
    <property type="entry name" value="AB_hydrolase_fold"/>
</dbReference>
<sequence>MPAQLGVKSSSGLFSALLTEAELKGDYAEDVYLLRPGNSLDPQTQFAVTRLTRPDQQACGAPVVLLHGLYRNRQQWIDSGKGLAIELLNRGYDVWLPELREHGSSPLRTNPRIDEPHDIAHFDIPALALFVREQSGRAPAWISIDVGALSVLYGLYHGLLSENLVSGFISLGGPCDKDAISLGQRLVDAGHAQADAPGIWR</sequence>
<proteinExistence type="predicted"/>
<dbReference type="EMBL" id="CP003746">
    <property type="protein sequence ID" value="AGN11286.1"/>
    <property type="molecule type" value="Genomic_DNA"/>
</dbReference>
<reference evidence="2 3" key="1">
    <citation type="journal article" date="2013" name="Genome Announc.">
        <title>Complete genome sequence of Simiduia agarivorans SA1(T), a marine bacterium able to degrade a variety of polysaccharides.</title>
        <authorList>
            <person name="Lin S.Y."/>
            <person name="Shieh W.Y."/>
            <person name="Chen J.S."/>
            <person name="Tang S.L."/>
        </authorList>
    </citation>
    <scope>NUCLEOTIDE SEQUENCE [LARGE SCALE GENOMIC DNA]</scope>
    <source>
        <strain evidence="3">DSM 21679 / JCM 13881 / BCRC 17597 / SA1</strain>
    </source>
</reference>
<feature type="domain" description="AB hydrolase-1" evidence="1">
    <location>
        <begin position="62"/>
        <end position="173"/>
    </location>
</feature>
<dbReference type="Proteomes" id="UP000000466">
    <property type="component" value="Chromosome"/>
</dbReference>
<organism evidence="2 3">
    <name type="scientific">Simiduia agarivorans (strain DSM 21679 / JCM 13881 / BCRC 17597 / SA1)</name>
    <dbReference type="NCBI Taxonomy" id="1117647"/>
    <lineage>
        <taxon>Bacteria</taxon>
        <taxon>Pseudomonadati</taxon>
        <taxon>Pseudomonadota</taxon>
        <taxon>Gammaproteobacteria</taxon>
        <taxon>Cellvibrionales</taxon>
        <taxon>Cellvibrionaceae</taxon>
        <taxon>Simiduia</taxon>
    </lineage>
</organism>
<dbReference type="InterPro" id="IPR000073">
    <property type="entry name" value="AB_hydrolase_1"/>
</dbReference>
<evidence type="ECO:0000313" key="2">
    <source>
        <dbReference type="EMBL" id="AGN11286.1"/>
    </source>
</evidence>
<dbReference type="Gene3D" id="3.40.50.1820">
    <property type="entry name" value="alpha/beta hydrolase"/>
    <property type="match status" value="1"/>
</dbReference>
<gene>
    <name evidence="2" type="ordered locus">M5M_03217</name>
</gene>